<organism evidence="10 11">
    <name type="scientific">Alteromonas confluentis</name>
    <dbReference type="NCBI Taxonomy" id="1656094"/>
    <lineage>
        <taxon>Bacteria</taxon>
        <taxon>Pseudomonadati</taxon>
        <taxon>Pseudomonadota</taxon>
        <taxon>Gammaproteobacteria</taxon>
        <taxon>Alteromonadales</taxon>
        <taxon>Alteromonadaceae</taxon>
        <taxon>Alteromonas/Salinimonas group</taxon>
        <taxon>Alteromonas</taxon>
    </lineage>
</organism>
<dbReference type="Gene3D" id="1.10.10.10">
    <property type="entry name" value="Winged helix-like DNA-binding domain superfamily/Winged helix DNA-binding domain"/>
    <property type="match status" value="1"/>
</dbReference>
<dbReference type="RefSeq" id="WP_070127368.1">
    <property type="nucleotide sequence ID" value="NZ_MDHN01000041.1"/>
</dbReference>
<evidence type="ECO:0000256" key="1">
    <source>
        <dbReference type="ARBA" id="ARBA00022553"/>
    </source>
</evidence>
<dbReference type="InterPro" id="IPR001789">
    <property type="entry name" value="Sig_transdc_resp-reg_receiver"/>
</dbReference>
<dbReference type="OrthoDB" id="9802426at2"/>
<keyword evidence="5" id="KW-0804">Transcription</keyword>
<feature type="modified residue" description="4-aspartylphosphate" evidence="6">
    <location>
        <position position="51"/>
    </location>
</feature>
<keyword evidence="1 6" id="KW-0597">Phosphoprotein</keyword>
<evidence type="ECO:0000256" key="5">
    <source>
        <dbReference type="ARBA" id="ARBA00023163"/>
    </source>
</evidence>
<keyword evidence="11" id="KW-1185">Reference proteome</keyword>
<keyword evidence="4 7" id="KW-0238">DNA-binding</keyword>
<dbReference type="GO" id="GO:0005829">
    <property type="term" value="C:cytosol"/>
    <property type="evidence" value="ECO:0007669"/>
    <property type="project" value="TreeGrafter"/>
</dbReference>
<dbReference type="GO" id="GO:0006355">
    <property type="term" value="P:regulation of DNA-templated transcription"/>
    <property type="evidence" value="ECO:0007669"/>
    <property type="project" value="InterPro"/>
</dbReference>
<evidence type="ECO:0000313" key="10">
    <source>
        <dbReference type="EMBL" id="OFC69156.1"/>
    </source>
</evidence>
<dbReference type="EMBL" id="MDHN01000041">
    <property type="protein sequence ID" value="OFC69156.1"/>
    <property type="molecule type" value="Genomic_DNA"/>
</dbReference>
<dbReference type="GO" id="GO:0032993">
    <property type="term" value="C:protein-DNA complex"/>
    <property type="evidence" value="ECO:0007669"/>
    <property type="project" value="TreeGrafter"/>
</dbReference>
<dbReference type="GO" id="GO:0000156">
    <property type="term" value="F:phosphorelay response regulator activity"/>
    <property type="evidence" value="ECO:0007669"/>
    <property type="project" value="TreeGrafter"/>
</dbReference>
<protein>
    <submittedName>
        <fullName evidence="10">Two-component system response regulator</fullName>
    </submittedName>
</protein>
<dbReference type="Gene3D" id="3.40.50.2300">
    <property type="match status" value="1"/>
</dbReference>
<dbReference type="InterPro" id="IPR036388">
    <property type="entry name" value="WH-like_DNA-bd_sf"/>
</dbReference>
<dbReference type="Gene3D" id="6.10.250.690">
    <property type="match status" value="1"/>
</dbReference>
<dbReference type="Pfam" id="PF00072">
    <property type="entry name" value="Response_reg"/>
    <property type="match status" value="1"/>
</dbReference>
<comment type="caution">
    <text evidence="10">The sequence shown here is derived from an EMBL/GenBank/DDBJ whole genome shotgun (WGS) entry which is preliminary data.</text>
</comment>
<sequence>MRVLLIEDSDALRRNITIGLKKLGYAVDNAATGTDGLNMALLGEYDIVILDLMLPHLDGMEILTVLRKKNIDTRVIILSARSEPDDKVNGIIAGADDYLAKPFSFDELCARMVNLMRRGKLVHSDDKVVVGDFTLDLQSKLLLLNQTPVDLTPNEYRIVECLFHNKNRIVTSERLSESIAGSYDMVSKNAIEAHLSAVRKKVRKLGGELPVKNKRGFGYMVAEEL</sequence>
<dbReference type="InterPro" id="IPR039420">
    <property type="entry name" value="WalR-like"/>
</dbReference>
<dbReference type="STRING" id="1656094.BFC18_20730"/>
<keyword evidence="3" id="KW-0805">Transcription regulation</keyword>
<feature type="domain" description="Response regulatory" evidence="8">
    <location>
        <begin position="2"/>
        <end position="116"/>
    </location>
</feature>
<evidence type="ECO:0000256" key="2">
    <source>
        <dbReference type="ARBA" id="ARBA00023012"/>
    </source>
</evidence>
<dbReference type="PANTHER" id="PTHR48111:SF1">
    <property type="entry name" value="TWO-COMPONENT RESPONSE REGULATOR ORR33"/>
    <property type="match status" value="1"/>
</dbReference>
<name>A0A1E7Z6K1_9ALTE</name>
<keyword evidence="2" id="KW-0902">Two-component regulatory system</keyword>
<dbReference type="SMART" id="SM00448">
    <property type="entry name" value="REC"/>
    <property type="match status" value="1"/>
</dbReference>
<feature type="domain" description="OmpR/PhoB-type" evidence="9">
    <location>
        <begin position="125"/>
        <end position="223"/>
    </location>
</feature>
<dbReference type="InterPro" id="IPR001867">
    <property type="entry name" value="OmpR/PhoB-type_DNA-bd"/>
</dbReference>
<gene>
    <name evidence="10" type="ORF">BFC18_20730</name>
</gene>
<reference evidence="10 11" key="1">
    <citation type="submission" date="2016-08" db="EMBL/GenBank/DDBJ databases">
        <authorList>
            <person name="Seilhamer J.J."/>
        </authorList>
    </citation>
    <scope>NUCLEOTIDE SEQUENCE [LARGE SCALE GENOMIC DNA]</scope>
    <source>
        <strain evidence="10 11">KCTC 42603</strain>
    </source>
</reference>
<dbReference type="Pfam" id="PF00486">
    <property type="entry name" value="Trans_reg_C"/>
    <property type="match status" value="1"/>
</dbReference>
<proteinExistence type="predicted"/>
<accession>A0A1E7Z6K1</accession>
<dbReference type="Proteomes" id="UP000175691">
    <property type="component" value="Unassembled WGS sequence"/>
</dbReference>
<dbReference type="PANTHER" id="PTHR48111">
    <property type="entry name" value="REGULATOR OF RPOS"/>
    <property type="match status" value="1"/>
</dbReference>
<evidence type="ECO:0000259" key="8">
    <source>
        <dbReference type="PROSITE" id="PS50110"/>
    </source>
</evidence>
<evidence type="ECO:0000256" key="4">
    <source>
        <dbReference type="ARBA" id="ARBA00023125"/>
    </source>
</evidence>
<dbReference type="SUPFAM" id="SSF52172">
    <property type="entry name" value="CheY-like"/>
    <property type="match status" value="1"/>
</dbReference>
<dbReference type="AlphaFoldDB" id="A0A1E7Z6K1"/>
<evidence type="ECO:0000256" key="6">
    <source>
        <dbReference type="PROSITE-ProRule" id="PRU00169"/>
    </source>
</evidence>
<dbReference type="PROSITE" id="PS50110">
    <property type="entry name" value="RESPONSE_REGULATORY"/>
    <property type="match status" value="1"/>
</dbReference>
<evidence type="ECO:0000256" key="7">
    <source>
        <dbReference type="PROSITE-ProRule" id="PRU01091"/>
    </source>
</evidence>
<dbReference type="PROSITE" id="PS51755">
    <property type="entry name" value="OMPR_PHOB"/>
    <property type="match status" value="1"/>
</dbReference>
<evidence type="ECO:0000313" key="11">
    <source>
        <dbReference type="Proteomes" id="UP000175691"/>
    </source>
</evidence>
<evidence type="ECO:0000259" key="9">
    <source>
        <dbReference type="PROSITE" id="PS51755"/>
    </source>
</evidence>
<dbReference type="InterPro" id="IPR011006">
    <property type="entry name" value="CheY-like_superfamily"/>
</dbReference>
<dbReference type="SMART" id="SM00862">
    <property type="entry name" value="Trans_reg_C"/>
    <property type="match status" value="1"/>
</dbReference>
<feature type="DNA-binding region" description="OmpR/PhoB-type" evidence="7">
    <location>
        <begin position="125"/>
        <end position="223"/>
    </location>
</feature>
<evidence type="ECO:0000256" key="3">
    <source>
        <dbReference type="ARBA" id="ARBA00023015"/>
    </source>
</evidence>
<dbReference type="GO" id="GO:0000976">
    <property type="term" value="F:transcription cis-regulatory region binding"/>
    <property type="evidence" value="ECO:0007669"/>
    <property type="project" value="TreeGrafter"/>
</dbReference>
<dbReference type="CDD" id="cd00383">
    <property type="entry name" value="trans_reg_C"/>
    <property type="match status" value="1"/>
</dbReference>